<feature type="transmembrane region" description="Helical" evidence="2">
    <location>
        <begin position="152"/>
        <end position="185"/>
    </location>
</feature>
<feature type="transmembrane region" description="Helical" evidence="2">
    <location>
        <begin position="237"/>
        <end position="255"/>
    </location>
</feature>
<accession>A0A512DB19</accession>
<feature type="transmembrane region" description="Helical" evidence="2">
    <location>
        <begin position="89"/>
        <end position="117"/>
    </location>
</feature>
<organism evidence="3 4">
    <name type="scientific">Cellulomonas aerilata</name>
    <dbReference type="NCBI Taxonomy" id="515326"/>
    <lineage>
        <taxon>Bacteria</taxon>
        <taxon>Bacillati</taxon>
        <taxon>Actinomycetota</taxon>
        <taxon>Actinomycetes</taxon>
        <taxon>Micrococcales</taxon>
        <taxon>Cellulomonadaceae</taxon>
        <taxon>Cellulomonas</taxon>
    </lineage>
</organism>
<sequence length="271" mass="28071">MSERVEGPLSEPAADGRPARGTLPGTTPDAAPAPGTTPGSTPGTSPVQTPVPVPVATTRGVGSLLGDDFSVADAVGGVRGMVESVAPGVVFVAVYVATSALTPALIAAVAVTLAAVVARLVQRTPVTQALAGVVGVGIGVFWAWRSGDAQDYFAYGLLTNVAYGVACLVSVVVGWPLVGLVVGMLRGEGTAWRRDRVQRRRYTWATWVWVAMFALRLLVQVPLYLGASVGWLGTARLVMGVPLWALTLWVTWLLVRTPGSSPAPSRPPAAP</sequence>
<feature type="transmembrane region" description="Helical" evidence="2">
    <location>
        <begin position="206"/>
        <end position="225"/>
    </location>
</feature>
<evidence type="ECO:0000313" key="4">
    <source>
        <dbReference type="Proteomes" id="UP000321181"/>
    </source>
</evidence>
<dbReference type="EMBL" id="BJYY01000012">
    <property type="protein sequence ID" value="GEO33679.1"/>
    <property type="molecule type" value="Genomic_DNA"/>
</dbReference>
<dbReference type="Pfam" id="PF11361">
    <property type="entry name" value="DUF3159"/>
    <property type="match status" value="1"/>
</dbReference>
<evidence type="ECO:0000256" key="1">
    <source>
        <dbReference type="SAM" id="MobiDB-lite"/>
    </source>
</evidence>
<reference evidence="3 4" key="1">
    <citation type="submission" date="2019-07" db="EMBL/GenBank/DDBJ databases">
        <title>Whole genome shotgun sequence of Cellulomonas aerilata NBRC 106308.</title>
        <authorList>
            <person name="Hosoyama A."/>
            <person name="Uohara A."/>
            <person name="Ohji S."/>
            <person name="Ichikawa N."/>
        </authorList>
    </citation>
    <scope>NUCLEOTIDE SEQUENCE [LARGE SCALE GENOMIC DNA]</scope>
    <source>
        <strain evidence="3 4">NBRC 106308</strain>
    </source>
</reference>
<keyword evidence="2" id="KW-1133">Transmembrane helix</keyword>
<proteinExistence type="predicted"/>
<feature type="transmembrane region" description="Helical" evidence="2">
    <location>
        <begin position="129"/>
        <end position="146"/>
    </location>
</feature>
<name>A0A512DB19_9CELL</name>
<evidence type="ECO:0000313" key="3">
    <source>
        <dbReference type="EMBL" id="GEO33679.1"/>
    </source>
</evidence>
<protein>
    <recommendedName>
        <fullName evidence="5">DUF3159 domain-containing protein</fullName>
    </recommendedName>
</protein>
<keyword evidence="4" id="KW-1185">Reference proteome</keyword>
<evidence type="ECO:0000256" key="2">
    <source>
        <dbReference type="SAM" id="Phobius"/>
    </source>
</evidence>
<gene>
    <name evidence="3" type="ORF">CAE01nite_14040</name>
</gene>
<dbReference type="Proteomes" id="UP000321181">
    <property type="component" value="Unassembled WGS sequence"/>
</dbReference>
<keyword evidence="2" id="KW-0812">Transmembrane</keyword>
<dbReference type="AlphaFoldDB" id="A0A512DB19"/>
<evidence type="ECO:0008006" key="5">
    <source>
        <dbReference type="Google" id="ProtNLM"/>
    </source>
</evidence>
<dbReference type="InterPro" id="IPR016566">
    <property type="entry name" value="UCP010219"/>
</dbReference>
<feature type="compositionally biased region" description="Low complexity" evidence="1">
    <location>
        <begin position="21"/>
        <end position="53"/>
    </location>
</feature>
<feature type="region of interest" description="Disordered" evidence="1">
    <location>
        <begin position="1"/>
        <end position="53"/>
    </location>
</feature>
<comment type="caution">
    <text evidence="3">The sequence shown here is derived from an EMBL/GenBank/DDBJ whole genome shotgun (WGS) entry which is preliminary data.</text>
</comment>
<keyword evidence="2" id="KW-0472">Membrane</keyword>